<comment type="catalytic activity">
    <reaction evidence="8">
        <text>2-deoxy-D-ribose 5-phosphate = D-glyceraldehyde 3-phosphate + acetaldehyde</text>
        <dbReference type="Rhea" id="RHEA:12821"/>
        <dbReference type="ChEBI" id="CHEBI:15343"/>
        <dbReference type="ChEBI" id="CHEBI:59776"/>
        <dbReference type="ChEBI" id="CHEBI:62877"/>
        <dbReference type="EC" id="4.1.2.4"/>
    </reaction>
</comment>
<dbReference type="AlphaFoldDB" id="A0A8X6UCD1"/>
<reference evidence="9" key="1">
    <citation type="submission" date="2020-08" db="EMBL/GenBank/DDBJ databases">
        <title>Multicomponent nature underlies the extraordinary mechanical properties of spider dragline silk.</title>
        <authorList>
            <person name="Kono N."/>
            <person name="Nakamura H."/>
            <person name="Mori M."/>
            <person name="Yoshida Y."/>
            <person name="Ohtoshi R."/>
            <person name="Malay A.D."/>
            <person name="Moran D.A.P."/>
            <person name="Tomita M."/>
            <person name="Numata K."/>
            <person name="Arakawa K."/>
        </authorList>
    </citation>
    <scope>NUCLEOTIDE SEQUENCE</scope>
</reference>
<dbReference type="NCBIfam" id="TIGR00126">
    <property type="entry name" value="deoC"/>
    <property type="match status" value="1"/>
</dbReference>
<gene>
    <name evidence="9" type="primary">DERA</name>
    <name evidence="9" type="ORF">NPIL_493711</name>
</gene>
<dbReference type="OrthoDB" id="70823at2759"/>
<dbReference type="CDD" id="cd00959">
    <property type="entry name" value="DeoC"/>
    <property type="match status" value="1"/>
</dbReference>
<dbReference type="Gene3D" id="3.20.20.70">
    <property type="entry name" value="Aldolase class I"/>
    <property type="match status" value="1"/>
</dbReference>
<keyword evidence="4" id="KW-0456">Lyase</keyword>
<dbReference type="SUPFAM" id="SSF51569">
    <property type="entry name" value="Aldolase"/>
    <property type="match status" value="1"/>
</dbReference>
<evidence type="ECO:0000256" key="5">
    <source>
        <dbReference type="ARBA" id="ARBA00023270"/>
    </source>
</evidence>
<dbReference type="GO" id="GO:0005737">
    <property type="term" value="C:cytoplasm"/>
    <property type="evidence" value="ECO:0007669"/>
    <property type="project" value="InterPro"/>
</dbReference>
<dbReference type="Pfam" id="PF01791">
    <property type="entry name" value="DeoC"/>
    <property type="match status" value="1"/>
</dbReference>
<proteinExistence type="inferred from homology"/>
<comment type="pathway">
    <text evidence="1">Carbohydrate degradation; 2-deoxy-D-ribose 1-phosphate degradation; D-glyceraldehyde 3-phosphate and acetaldehyde from 2-deoxy-alpha-D-ribose 1-phosphate: step 2/2.</text>
</comment>
<evidence type="ECO:0000313" key="10">
    <source>
        <dbReference type="Proteomes" id="UP000887013"/>
    </source>
</evidence>
<protein>
    <recommendedName>
        <fullName evidence="3">deoxyribose-phosphate aldolase</fullName>
        <ecNumber evidence="3">4.1.2.4</ecNumber>
    </recommendedName>
    <alternativeName>
        <fullName evidence="7">2-deoxy-D-ribose 5-phosphate aldolase</fullName>
    </alternativeName>
    <alternativeName>
        <fullName evidence="6">Phosphodeoxyriboaldolase</fullName>
    </alternativeName>
</protein>
<dbReference type="PANTHER" id="PTHR10889:SF3">
    <property type="entry name" value="DEOXYRIBOSE-PHOSPHATE ALDOLASE"/>
    <property type="match status" value="1"/>
</dbReference>
<dbReference type="EC" id="4.1.2.4" evidence="3"/>
<evidence type="ECO:0000256" key="1">
    <source>
        <dbReference type="ARBA" id="ARBA00004816"/>
    </source>
</evidence>
<dbReference type="GO" id="GO:0009264">
    <property type="term" value="P:deoxyribonucleotide catabolic process"/>
    <property type="evidence" value="ECO:0007669"/>
    <property type="project" value="InterPro"/>
</dbReference>
<dbReference type="GO" id="GO:0016052">
    <property type="term" value="P:carbohydrate catabolic process"/>
    <property type="evidence" value="ECO:0007669"/>
    <property type="project" value="TreeGrafter"/>
</dbReference>
<dbReference type="InterPro" id="IPR011343">
    <property type="entry name" value="DeoC"/>
</dbReference>
<name>A0A8X6UCD1_NEPPI</name>
<evidence type="ECO:0000313" key="9">
    <source>
        <dbReference type="EMBL" id="GFU04016.1"/>
    </source>
</evidence>
<dbReference type="InterPro" id="IPR002915">
    <property type="entry name" value="DeoC/FbaB/LacD_aldolase"/>
</dbReference>
<evidence type="ECO:0000256" key="3">
    <source>
        <dbReference type="ARBA" id="ARBA00012515"/>
    </source>
</evidence>
<evidence type="ECO:0000256" key="4">
    <source>
        <dbReference type="ARBA" id="ARBA00023239"/>
    </source>
</evidence>
<dbReference type="Proteomes" id="UP000887013">
    <property type="component" value="Unassembled WGS sequence"/>
</dbReference>
<dbReference type="PANTHER" id="PTHR10889">
    <property type="entry name" value="DEOXYRIBOSE-PHOSPHATE ALDOLASE"/>
    <property type="match status" value="1"/>
</dbReference>
<keyword evidence="10" id="KW-1185">Reference proteome</keyword>
<dbReference type="GO" id="GO:0004139">
    <property type="term" value="F:deoxyribose-phosphate aldolase activity"/>
    <property type="evidence" value="ECO:0007669"/>
    <property type="project" value="UniProtKB-EC"/>
</dbReference>
<dbReference type="InterPro" id="IPR013785">
    <property type="entry name" value="Aldolase_TIM"/>
</dbReference>
<accession>A0A8X6UCD1</accession>
<evidence type="ECO:0000256" key="7">
    <source>
        <dbReference type="ARBA" id="ARBA00032755"/>
    </source>
</evidence>
<comment type="similarity">
    <text evidence="2">Belongs to the DeoC/FbaB aldolase family. DeoC type 2 subfamily.</text>
</comment>
<evidence type="ECO:0000256" key="6">
    <source>
        <dbReference type="ARBA" id="ARBA00031814"/>
    </source>
</evidence>
<evidence type="ECO:0000256" key="8">
    <source>
        <dbReference type="ARBA" id="ARBA00048791"/>
    </source>
</evidence>
<evidence type="ECO:0000256" key="2">
    <source>
        <dbReference type="ARBA" id="ARBA00009473"/>
    </source>
</evidence>
<comment type="caution">
    <text evidence="9">The sequence shown here is derived from an EMBL/GenBank/DDBJ whole genome shotgun (WGS) entry which is preliminary data.</text>
</comment>
<dbReference type="SMART" id="SM01133">
    <property type="entry name" value="DeoC"/>
    <property type="match status" value="1"/>
</dbReference>
<dbReference type="EMBL" id="BMAW01027786">
    <property type="protein sequence ID" value="GFU04016.1"/>
    <property type="molecule type" value="Genomic_DNA"/>
</dbReference>
<organism evidence="9 10">
    <name type="scientific">Nephila pilipes</name>
    <name type="common">Giant wood spider</name>
    <name type="synonym">Nephila maculata</name>
    <dbReference type="NCBI Taxonomy" id="299642"/>
    <lineage>
        <taxon>Eukaryota</taxon>
        <taxon>Metazoa</taxon>
        <taxon>Ecdysozoa</taxon>
        <taxon>Arthropoda</taxon>
        <taxon>Chelicerata</taxon>
        <taxon>Arachnida</taxon>
        <taxon>Araneae</taxon>
        <taxon>Araneomorphae</taxon>
        <taxon>Entelegynae</taxon>
        <taxon>Araneoidea</taxon>
        <taxon>Nephilidae</taxon>
        <taxon>Nephila</taxon>
    </lineage>
</organism>
<sequence>MEKLEEIHRNFGIDFDVCRPMLDDVSINLPAVEEIISNQFSRRGKDKLSQIASLLRAVTCIDLTTLCSDDTECNTQRLCYKAENPIEPELLKHLGVNPEEFHVGAVCVYPARIQDCVKTLKCLKSTVPVASVAAGFPSAQYHLNTKLQEIKCCVKDCAKEIDIVISRNLVIEGEWEGLYNEVKAMKKACGSGVTLKTIIAAGELGSLDNVYKASIVCMAAGSDFIKTSTGKESVNATLPIGRTMVHAIKAYYLETGYEVGFKPAGGIRTVKDVLMWQALMKKELGSKWLYPNLFRIGASGLLGDIEHNIFLNVCGYFPSNRFFRFH</sequence>
<keyword evidence="5" id="KW-0704">Schiff base</keyword>